<dbReference type="OrthoDB" id="9780162at2"/>
<dbReference type="Pfam" id="PF00324">
    <property type="entry name" value="AA_permease"/>
    <property type="match status" value="1"/>
</dbReference>
<dbReference type="Proteomes" id="UP000310334">
    <property type="component" value="Unassembled WGS sequence"/>
</dbReference>
<dbReference type="Gene3D" id="1.20.1740.10">
    <property type="entry name" value="Amino acid/polyamine transporter I"/>
    <property type="match status" value="1"/>
</dbReference>
<dbReference type="EMBL" id="SSNT01000025">
    <property type="protein sequence ID" value="THF75660.1"/>
    <property type="molecule type" value="Genomic_DNA"/>
</dbReference>
<dbReference type="PIRSF" id="PIRSF006060">
    <property type="entry name" value="AA_transporter"/>
    <property type="match status" value="1"/>
</dbReference>
<protein>
    <submittedName>
        <fullName evidence="9">Amino acid permease</fullName>
    </submittedName>
</protein>
<dbReference type="PANTHER" id="PTHR43495:SF2">
    <property type="entry name" value="D-SERINE_D-ALANINE_GLYCINE TRANSPORTER"/>
    <property type="match status" value="1"/>
</dbReference>
<dbReference type="InterPro" id="IPR004841">
    <property type="entry name" value="AA-permease/SLC12A_dom"/>
</dbReference>
<evidence type="ECO:0000256" key="1">
    <source>
        <dbReference type="ARBA" id="ARBA00004651"/>
    </source>
</evidence>
<keyword evidence="3" id="KW-1003">Cell membrane</keyword>
<dbReference type="GO" id="GO:0006865">
    <property type="term" value="P:amino acid transport"/>
    <property type="evidence" value="ECO:0007669"/>
    <property type="project" value="UniProtKB-KW"/>
</dbReference>
<accession>A0A4S4BLS7</accession>
<proteinExistence type="predicted"/>
<reference evidence="9 10" key="1">
    <citation type="submission" date="2019-04" db="EMBL/GenBank/DDBJ databases">
        <title>Bacillus sediminilitoris sp. nov., isolated from a tidal flat sediment on the East China Sea.</title>
        <authorList>
            <person name="Wei Y."/>
            <person name="Mao H."/>
            <person name="Fang J."/>
        </authorList>
    </citation>
    <scope>NUCLEOTIDE SEQUENCE [LARGE SCALE GENOMIC DNA]</scope>
    <source>
        <strain evidence="9 10">DSL-17</strain>
    </source>
</reference>
<evidence type="ECO:0000256" key="6">
    <source>
        <dbReference type="ARBA" id="ARBA00022989"/>
    </source>
</evidence>
<organism evidence="9 10">
    <name type="scientific">Metabacillus sediminilitoris</name>
    <dbReference type="NCBI Taxonomy" id="2567941"/>
    <lineage>
        <taxon>Bacteria</taxon>
        <taxon>Bacillati</taxon>
        <taxon>Bacillota</taxon>
        <taxon>Bacilli</taxon>
        <taxon>Bacillales</taxon>
        <taxon>Bacillaceae</taxon>
        <taxon>Metabacillus</taxon>
    </lineage>
</organism>
<keyword evidence="7" id="KW-0472">Membrane</keyword>
<evidence type="ECO:0000313" key="10">
    <source>
        <dbReference type="Proteomes" id="UP000310334"/>
    </source>
</evidence>
<dbReference type="PROSITE" id="PS00218">
    <property type="entry name" value="AMINO_ACID_PERMEASE_1"/>
    <property type="match status" value="1"/>
</dbReference>
<evidence type="ECO:0000313" key="9">
    <source>
        <dbReference type="EMBL" id="THF75660.1"/>
    </source>
</evidence>
<evidence type="ECO:0000259" key="8">
    <source>
        <dbReference type="Pfam" id="PF00324"/>
    </source>
</evidence>
<evidence type="ECO:0000256" key="2">
    <source>
        <dbReference type="ARBA" id="ARBA00022448"/>
    </source>
</evidence>
<dbReference type="PANTHER" id="PTHR43495">
    <property type="entry name" value="GABA PERMEASE"/>
    <property type="match status" value="1"/>
</dbReference>
<evidence type="ECO:0000256" key="4">
    <source>
        <dbReference type="ARBA" id="ARBA00022692"/>
    </source>
</evidence>
<evidence type="ECO:0000256" key="5">
    <source>
        <dbReference type="ARBA" id="ARBA00022970"/>
    </source>
</evidence>
<comment type="caution">
    <text evidence="9">The sequence shown here is derived from an EMBL/GenBank/DDBJ whole genome shotgun (WGS) entry which is preliminary data.</text>
</comment>
<evidence type="ECO:0000256" key="3">
    <source>
        <dbReference type="ARBA" id="ARBA00022475"/>
    </source>
</evidence>
<gene>
    <name evidence="9" type="ORF">E6W99_23035</name>
</gene>
<keyword evidence="2" id="KW-0813">Transport</keyword>
<name>A0A4S4BLS7_9BACI</name>
<dbReference type="GO" id="GO:0055085">
    <property type="term" value="P:transmembrane transport"/>
    <property type="evidence" value="ECO:0007669"/>
    <property type="project" value="InterPro"/>
</dbReference>
<dbReference type="InterPro" id="IPR004840">
    <property type="entry name" value="Amino_acid_permease_CS"/>
</dbReference>
<keyword evidence="6" id="KW-1133">Transmembrane helix</keyword>
<dbReference type="FunFam" id="1.20.1740.10:FF:000001">
    <property type="entry name" value="Amino acid permease"/>
    <property type="match status" value="1"/>
</dbReference>
<comment type="subcellular location">
    <subcellularLocation>
        <location evidence="1">Cell membrane</location>
        <topology evidence="1">Multi-pass membrane protein</topology>
    </subcellularLocation>
</comment>
<feature type="domain" description="Amino acid permease/ SLC12A" evidence="8">
    <location>
        <begin position="23"/>
        <end position="463"/>
    </location>
</feature>
<sequence>MSKKIHVQPYEKEELKRGLSSRHIQMIAIGGSIGTGLFYGSSWAISRGGPAILLTYLLVGIAIYFIMRALGEMAVEEPVSGSYISYSNRYIHRFVGFLTGWNAFIFLIATSAAELNALGRYVQFWFPDIPIWVSSLAVVLILFTINMIGVSIYGEAEYWFSLVKVIAIVLMIIFGVLMIFFGVGNGGNPVGLGNLVNHGGFFSTGMSGFILSIVMVAFAFGGVENLGLAAGEAKDVKTTIPKAVNSVFWRIFIFYVGAIFILVTIYPWNTIGSSGSPFVEIFSKMNIPAAASIMNFVVITAVLSAVNSSIFTNTRSFYSLSLAKNAPGFLSKVNSKNIPSAAVILVFAAMLVGVIMNYLIPESVFSLFASVTVFGLISAWSAILISHLKFRKIKMKNNEVDKLTYKMPFYPYSNYFGLFFMAVIIVCMGILPEMRMSLVVSAVWVAIVFAAYKFYTKKEPAKDLAKDSLNEEDFGA</sequence>
<dbReference type="AlphaFoldDB" id="A0A4S4BLS7"/>
<evidence type="ECO:0000256" key="7">
    <source>
        <dbReference type="ARBA" id="ARBA00023136"/>
    </source>
</evidence>
<keyword evidence="5" id="KW-0029">Amino-acid transport</keyword>
<keyword evidence="10" id="KW-1185">Reference proteome</keyword>
<dbReference type="RefSeq" id="WP_136358267.1">
    <property type="nucleotide sequence ID" value="NZ_CP046266.1"/>
</dbReference>
<dbReference type="GO" id="GO:0005886">
    <property type="term" value="C:plasma membrane"/>
    <property type="evidence" value="ECO:0007669"/>
    <property type="project" value="UniProtKB-SubCell"/>
</dbReference>
<keyword evidence="4" id="KW-0812">Transmembrane</keyword>